<dbReference type="Proteomes" id="UP000663862">
    <property type="component" value="Unassembled WGS sequence"/>
</dbReference>
<dbReference type="Gene3D" id="3.40.50.300">
    <property type="entry name" value="P-loop containing nucleotide triphosphate hydrolases"/>
    <property type="match status" value="1"/>
</dbReference>
<protein>
    <recommendedName>
        <fullName evidence="5">ABC transporter domain-containing protein</fullName>
    </recommendedName>
</protein>
<dbReference type="Pfam" id="PF00005">
    <property type="entry name" value="ABC_tran"/>
    <property type="match status" value="1"/>
</dbReference>
<proteinExistence type="inferred from homology"/>
<evidence type="ECO:0000313" key="7">
    <source>
        <dbReference type="EMBL" id="CAF4601090.1"/>
    </source>
</evidence>
<gene>
    <name evidence="7" type="ORF">QYT958_LOCUS11556</name>
    <name evidence="6" type="ORF">TSG867_LOCUS22591</name>
</gene>
<dbReference type="PANTHER" id="PTHR24223">
    <property type="entry name" value="ATP-BINDING CASSETTE SUB-FAMILY C"/>
    <property type="match status" value="1"/>
</dbReference>
<dbReference type="GO" id="GO:0005524">
    <property type="term" value="F:ATP binding"/>
    <property type="evidence" value="ECO:0007669"/>
    <property type="project" value="UniProtKB-KW"/>
</dbReference>
<evidence type="ECO:0000313" key="8">
    <source>
        <dbReference type="Proteomes" id="UP000663862"/>
    </source>
</evidence>
<dbReference type="AlphaFoldDB" id="A0A820WSN5"/>
<dbReference type="SUPFAM" id="SSF52540">
    <property type="entry name" value="P-loop containing nucleoside triphosphate hydrolases"/>
    <property type="match status" value="1"/>
</dbReference>
<dbReference type="GO" id="GO:0016887">
    <property type="term" value="F:ATP hydrolysis activity"/>
    <property type="evidence" value="ECO:0007669"/>
    <property type="project" value="InterPro"/>
</dbReference>
<evidence type="ECO:0000256" key="4">
    <source>
        <dbReference type="ARBA" id="ARBA00022840"/>
    </source>
</evidence>
<dbReference type="EMBL" id="CAJOBR010001355">
    <property type="protein sequence ID" value="CAF4601090.1"/>
    <property type="molecule type" value="Genomic_DNA"/>
</dbReference>
<evidence type="ECO:0000313" key="6">
    <source>
        <dbReference type="EMBL" id="CAF4521302.1"/>
    </source>
</evidence>
<comment type="subcellular location">
    <subcellularLocation>
        <location evidence="1">Membrane</location>
        <topology evidence="1">Multi-pass membrane protein</topology>
    </subcellularLocation>
</comment>
<organism evidence="6 8">
    <name type="scientific">Rotaria socialis</name>
    <dbReference type="NCBI Taxonomy" id="392032"/>
    <lineage>
        <taxon>Eukaryota</taxon>
        <taxon>Metazoa</taxon>
        <taxon>Spiralia</taxon>
        <taxon>Gnathifera</taxon>
        <taxon>Rotifera</taxon>
        <taxon>Eurotatoria</taxon>
        <taxon>Bdelloidea</taxon>
        <taxon>Philodinida</taxon>
        <taxon>Philodinidae</taxon>
        <taxon>Rotaria</taxon>
    </lineage>
</organism>
<dbReference type="GO" id="GO:0016020">
    <property type="term" value="C:membrane"/>
    <property type="evidence" value="ECO:0007669"/>
    <property type="project" value="UniProtKB-SubCell"/>
</dbReference>
<dbReference type="GO" id="GO:0042626">
    <property type="term" value="F:ATPase-coupled transmembrane transporter activity"/>
    <property type="evidence" value="ECO:0007669"/>
    <property type="project" value="TreeGrafter"/>
</dbReference>
<keyword evidence="3" id="KW-0547">Nucleotide-binding</keyword>
<evidence type="ECO:0000259" key="5">
    <source>
        <dbReference type="Pfam" id="PF00005"/>
    </source>
</evidence>
<comment type="caution">
    <text evidence="6">The sequence shown here is derived from an EMBL/GenBank/DDBJ whole genome shotgun (WGS) entry which is preliminary data.</text>
</comment>
<keyword evidence="4" id="KW-0067">ATP-binding</keyword>
<dbReference type="PANTHER" id="PTHR24223:SF456">
    <property type="entry name" value="MULTIDRUG RESISTANCE-ASSOCIATED PROTEIN LETHAL(2)03659"/>
    <property type="match status" value="1"/>
</dbReference>
<evidence type="ECO:0000256" key="2">
    <source>
        <dbReference type="ARBA" id="ARBA00009726"/>
    </source>
</evidence>
<dbReference type="Proteomes" id="UP000663848">
    <property type="component" value="Unassembled WGS sequence"/>
</dbReference>
<evidence type="ECO:0000256" key="1">
    <source>
        <dbReference type="ARBA" id="ARBA00004141"/>
    </source>
</evidence>
<name>A0A820WSN5_9BILA</name>
<comment type="similarity">
    <text evidence="2">Belongs to the ABC transporter superfamily. ABCC family. Conjugate transporter (TC 3.A.1.208) subfamily.</text>
</comment>
<dbReference type="InterPro" id="IPR027417">
    <property type="entry name" value="P-loop_NTPase"/>
</dbReference>
<evidence type="ECO:0000256" key="3">
    <source>
        <dbReference type="ARBA" id="ARBA00022741"/>
    </source>
</evidence>
<feature type="domain" description="ABC transporter" evidence="5">
    <location>
        <begin position="22"/>
        <end position="172"/>
    </location>
</feature>
<sequence length="182" mass="20286">MQRGIRQGIESQILMTSAEPVLRNLCLRIEPNEKIGIIGRTGAGKLSLFQALFRFTDRSLITGHILIDDVDISRITLKLLRTHISIIPQQAVLFSGSLQSNLDPFNHYSDGQCWKAFEDVQLKKFVSDHSERLLLPIAESGIKLNAGQRQLVPVARAILKQSKILLIDEATANVDPATDTFI</sequence>
<reference evidence="6" key="1">
    <citation type="submission" date="2021-02" db="EMBL/GenBank/DDBJ databases">
        <authorList>
            <person name="Nowell W R."/>
        </authorList>
    </citation>
    <scope>NUCLEOTIDE SEQUENCE</scope>
</reference>
<dbReference type="InterPro" id="IPR003439">
    <property type="entry name" value="ABC_transporter-like_ATP-bd"/>
</dbReference>
<accession>A0A820WSN5</accession>
<dbReference type="InterPro" id="IPR050173">
    <property type="entry name" value="ABC_transporter_C-like"/>
</dbReference>
<dbReference type="EMBL" id="CAJOBQ010001859">
    <property type="protein sequence ID" value="CAF4521302.1"/>
    <property type="molecule type" value="Genomic_DNA"/>
</dbReference>